<reference evidence="3" key="1">
    <citation type="journal article" date="2019" name="Int. J. Syst. Evol. Microbiol.">
        <title>The Global Catalogue of Microorganisms (GCM) 10K type strain sequencing project: providing services to taxonomists for standard genome sequencing and annotation.</title>
        <authorList>
            <consortium name="The Broad Institute Genomics Platform"/>
            <consortium name="The Broad Institute Genome Sequencing Center for Infectious Disease"/>
            <person name="Wu L."/>
            <person name="Ma J."/>
        </authorList>
    </citation>
    <scope>NUCLEOTIDE SEQUENCE [LARGE SCALE GENOMIC DNA]</scope>
    <source>
        <strain evidence="3">CGMCC 1.15287</strain>
    </source>
</reference>
<sequence>MTLLRQKKNINPKQNSSMMFKNSLFFFFLFLLIGTITKAQHPFQPKDPSLQQTIFKQDSLLFDAFNRQDIKALGTFFSQDLEFYNDGGGKTDLKTAMENFGSLFARNKASNLRRELEKASLEVYLIPGYGAIALGNHRFLHTENGKQEIGKQKFIITWKLDNNQWLATRIVSLGH</sequence>
<comment type="caution">
    <text evidence="2">The sequence shown here is derived from an EMBL/GenBank/DDBJ whole genome shotgun (WGS) entry which is preliminary data.</text>
</comment>
<proteinExistence type="predicted"/>
<dbReference type="InterPro" id="IPR027843">
    <property type="entry name" value="DUF4440"/>
</dbReference>
<dbReference type="SUPFAM" id="SSF54427">
    <property type="entry name" value="NTF2-like"/>
    <property type="match status" value="1"/>
</dbReference>
<evidence type="ECO:0000259" key="1">
    <source>
        <dbReference type="Pfam" id="PF14534"/>
    </source>
</evidence>
<dbReference type="Gene3D" id="3.10.450.50">
    <property type="match status" value="1"/>
</dbReference>
<dbReference type="Proteomes" id="UP000642938">
    <property type="component" value="Unassembled WGS sequence"/>
</dbReference>
<protein>
    <recommendedName>
        <fullName evidence="1">DUF4440 domain-containing protein</fullName>
    </recommendedName>
</protein>
<dbReference type="Pfam" id="PF14534">
    <property type="entry name" value="DUF4440"/>
    <property type="match status" value="1"/>
</dbReference>
<evidence type="ECO:0000313" key="2">
    <source>
        <dbReference type="EMBL" id="GGH05958.1"/>
    </source>
</evidence>
<name>A0ABQ1XXQ2_9SPHI</name>
<dbReference type="InterPro" id="IPR032710">
    <property type="entry name" value="NTF2-like_dom_sf"/>
</dbReference>
<feature type="domain" description="DUF4440" evidence="1">
    <location>
        <begin position="56"/>
        <end position="166"/>
    </location>
</feature>
<accession>A0ABQ1XXQ2</accession>
<gene>
    <name evidence="2" type="ORF">GCM10007422_22360</name>
</gene>
<dbReference type="EMBL" id="BMHZ01000002">
    <property type="protein sequence ID" value="GGH05958.1"/>
    <property type="molecule type" value="Genomic_DNA"/>
</dbReference>
<organism evidence="2 3">
    <name type="scientific">Pedobacter zeae</name>
    <dbReference type="NCBI Taxonomy" id="1737356"/>
    <lineage>
        <taxon>Bacteria</taxon>
        <taxon>Pseudomonadati</taxon>
        <taxon>Bacteroidota</taxon>
        <taxon>Sphingobacteriia</taxon>
        <taxon>Sphingobacteriales</taxon>
        <taxon>Sphingobacteriaceae</taxon>
        <taxon>Pedobacter</taxon>
    </lineage>
</organism>
<evidence type="ECO:0000313" key="3">
    <source>
        <dbReference type="Proteomes" id="UP000642938"/>
    </source>
</evidence>
<keyword evidence="3" id="KW-1185">Reference proteome</keyword>